<reference evidence="3" key="1">
    <citation type="journal article" date="2021" name="PeerJ">
        <title>Extensive microbial diversity within the chicken gut microbiome revealed by metagenomics and culture.</title>
        <authorList>
            <person name="Gilroy R."/>
            <person name="Ravi A."/>
            <person name="Getino M."/>
            <person name="Pursley I."/>
            <person name="Horton D.L."/>
            <person name="Alikhan N.F."/>
            <person name="Baker D."/>
            <person name="Gharbi K."/>
            <person name="Hall N."/>
            <person name="Watson M."/>
            <person name="Adriaenssens E.M."/>
            <person name="Foster-Nyarko E."/>
            <person name="Jarju S."/>
            <person name="Secka A."/>
            <person name="Antonio M."/>
            <person name="Oren A."/>
            <person name="Chaudhuri R.R."/>
            <person name="La Ragione R."/>
            <person name="Hildebrand F."/>
            <person name="Pallen M.J."/>
        </authorList>
    </citation>
    <scope>NUCLEOTIDE SEQUENCE</scope>
    <source>
        <strain evidence="3">ChiBcec2-3848</strain>
    </source>
</reference>
<dbReference type="Proteomes" id="UP000823886">
    <property type="component" value="Unassembled WGS sequence"/>
</dbReference>
<dbReference type="AlphaFoldDB" id="A0A9D2PLZ0"/>
<gene>
    <name evidence="3" type="ORF">H9753_07760</name>
</gene>
<evidence type="ECO:0000313" key="4">
    <source>
        <dbReference type="Proteomes" id="UP000823886"/>
    </source>
</evidence>
<dbReference type="PROSITE" id="PS51257">
    <property type="entry name" value="PROKAR_LIPOPROTEIN"/>
    <property type="match status" value="1"/>
</dbReference>
<reference evidence="3" key="2">
    <citation type="submission" date="2021-04" db="EMBL/GenBank/DDBJ databases">
        <authorList>
            <person name="Gilroy R."/>
        </authorList>
    </citation>
    <scope>NUCLEOTIDE SEQUENCE</scope>
    <source>
        <strain evidence="3">ChiBcec2-3848</strain>
    </source>
</reference>
<dbReference type="SUPFAM" id="SSF82171">
    <property type="entry name" value="DPP6 N-terminal domain-like"/>
    <property type="match status" value="1"/>
</dbReference>
<feature type="region of interest" description="Disordered" evidence="1">
    <location>
        <begin position="24"/>
        <end position="53"/>
    </location>
</feature>
<evidence type="ECO:0008006" key="5">
    <source>
        <dbReference type="Google" id="ProtNLM"/>
    </source>
</evidence>
<dbReference type="EMBL" id="DWVZ01000102">
    <property type="protein sequence ID" value="HJC63498.1"/>
    <property type="molecule type" value="Genomic_DNA"/>
</dbReference>
<feature type="chain" id="PRO_5038450820" description="Lipoprotein" evidence="2">
    <location>
        <begin position="20"/>
        <end position="379"/>
    </location>
</feature>
<feature type="signal peptide" evidence="2">
    <location>
        <begin position="1"/>
        <end position="19"/>
    </location>
</feature>
<feature type="compositionally biased region" description="Polar residues" evidence="1">
    <location>
        <begin position="26"/>
        <end position="44"/>
    </location>
</feature>
<accession>A0A9D2PLZ0</accession>
<evidence type="ECO:0000256" key="1">
    <source>
        <dbReference type="SAM" id="MobiDB-lite"/>
    </source>
</evidence>
<name>A0A9D2PLZ0_9FIRM</name>
<organism evidence="3 4">
    <name type="scientific">Candidatus Blautia merdavium</name>
    <dbReference type="NCBI Taxonomy" id="2838494"/>
    <lineage>
        <taxon>Bacteria</taxon>
        <taxon>Bacillati</taxon>
        <taxon>Bacillota</taxon>
        <taxon>Clostridia</taxon>
        <taxon>Lachnospirales</taxon>
        <taxon>Lachnospiraceae</taxon>
        <taxon>Blautia</taxon>
    </lineage>
</organism>
<comment type="caution">
    <text evidence="3">The sequence shown here is derived from an EMBL/GenBank/DDBJ whole genome shotgun (WGS) entry which is preliminary data.</text>
</comment>
<sequence length="379" mass="39395">MKRISILLALALSLSLLSACGGNEPAANTGNPSSDPSANAQQVPDESAEQAAGSGVNFLSPEYDYSTNELKLTDLSTGEVTAAYAFDAAQTPLLTDKTSGGAIVMLSSQTAADVQDTGGVTVISGDSSAETLYYWLFDQHLNLVNEYELTNETLVNGLWSSVFAAAPDGKSLVYAEGPSLYQYTFDTQELAEITPAMSETVYFEAVGYSDSGNYLAFFGSLDGQENTTAYGSIDLSSSTAAVFTAKGFSGSMLSVNGEYAAISDTILPASMGGAKQTGSVLFLDLAQQQGKAISVESGDESGIAAVSADGQYIVTCAGGDSPSGTLRAYQVSDGTKVADETYTMDTNCKPYEIWVIGHSAYAALGTDDGYALSQAVELP</sequence>
<proteinExistence type="predicted"/>
<keyword evidence="2" id="KW-0732">Signal</keyword>
<evidence type="ECO:0000313" key="3">
    <source>
        <dbReference type="EMBL" id="HJC63498.1"/>
    </source>
</evidence>
<evidence type="ECO:0000256" key="2">
    <source>
        <dbReference type="SAM" id="SignalP"/>
    </source>
</evidence>
<protein>
    <recommendedName>
        <fullName evidence="5">Lipoprotein</fullName>
    </recommendedName>
</protein>